<dbReference type="EMBL" id="LAZR01000084">
    <property type="protein sequence ID" value="KKN93714.1"/>
    <property type="molecule type" value="Genomic_DNA"/>
</dbReference>
<proteinExistence type="predicted"/>
<comment type="caution">
    <text evidence="1">The sequence shown here is derived from an EMBL/GenBank/DDBJ whole genome shotgun (WGS) entry which is preliminary data.</text>
</comment>
<protein>
    <submittedName>
        <fullName evidence="1">Uncharacterized protein</fullName>
    </submittedName>
</protein>
<dbReference type="AlphaFoldDB" id="A0A0F9UPZ4"/>
<gene>
    <name evidence="1" type="ORF">LCGC14_0195470</name>
</gene>
<reference evidence="1" key="1">
    <citation type="journal article" date="2015" name="Nature">
        <title>Complex archaea that bridge the gap between prokaryotes and eukaryotes.</title>
        <authorList>
            <person name="Spang A."/>
            <person name="Saw J.H."/>
            <person name="Jorgensen S.L."/>
            <person name="Zaremba-Niedzwiedzka K."/>
            <person name="Martijn J."/>
            <person name="Lind A.E."/>
            <person name="van Eijk R."/>
            <person name="Schleper C."/>
            <person name="Guy L."/>
            <person name="Ettema T.J."/>
        </authorList>
    </citation>
    <scope>NUCLEOTIDE SEQUENCE</scope>
</reference>
<sequence>MAIESIYRLKFEISNEYYSSRLRAINRLTKLGYIMKEQITDFVSDWKHTENNSEICTLSREVLNPKYK</sequence>
<evidence type="ECO:0000313" key="1">
    <source>
        <dbReference type="EMBL" id="KKN93714.1"/>
    </source>
</evidence>
<organism evidence="1">
    <name type="scientific">marine sediment metagenome</name>
    <dbReference type="NCBI Taxonomy" id="412755"/>
    <lineage>
        <taxon>unclassified sequences</taxon>
        <taxon>metagenomes</taxon>
        <taxon>ecological metagenomes</taxon>
    </lineage>
</organism>
<accession>A0A0F9UPZ4</accession>
<name>A0A0F9UPZ4_9ZZZZ</name>